<dbReference type="AlphaFoldDB" id="A0A8H6XJ52"/>
<dbReference type="EMBL" id="JACAZI010000017">
    <property type="protein sequence ID" value="KAF7342017.1"/>
    <property type="molecule type" value="Genomic_DNA"/>
</dbReference>
<evidence type="ECO:0000313" key="1">
    <source>
        <dbReference type="EMBL" id="KAF7342017.1"/>
    </source>
</evidence>
<dbReference type="Proteomes" id="UP000620124">
    <property type="component" value="Unassembled WGS sequence"/>
</dbReference>
<keyword evidence="2" id="KW-1185">Reference proteome</keyword>
<proteinExistence type="predicted"/>
<accession>A0A8H6XJ52</accession>
<reference evidence="1" key="1">
    <citation type="submission" date="2020-05" db="EMBL/GenBank/DDBJ databases">
        <title>Mycena genomes resolve the evolution of fungal bioluminescence.</title>
        <authorList>
            <person name="Tsai I.J."/>
        </authorList>
    </citation>
    <scope>NUCLEOTIDE SEQUENCE</scope>
    <source>
        <strain evidence="1">CCC161011</strain>
    </source>
</reference>
<name>A0A8H6XJ52_9AGAR</name>
<comment type="caution">
    <text evidence="1">The sequence shown here is derived from an EMBL/GenBank/DDBJ whole genome shotgun (WGS) entry which is preliminary data.</text>
</comment>
<gene>
    <name evidence="1" type="ORF">MVEN_01788900</name>
</gene>
<sequence>MPLCQFLRRLLHRLRVSGHSESSSTDKTQVQTIPRDIAGVGNMGSNAFIGGEGGEGEGPKLHIDPEARRKIGNICGGTGGAGGVGVDVGGKGGVGKGPVISALRRNKALNKQTEA</sequence>
<organism evidence="1 2">
    <name type="scientific">Mycena venus</name>
    <dbReference type="NCBI Taxonomy" id="2733690"/>
    <lineage>
        <taxon>Eukaryota</taxon>
        <taxon>Fungi</taxon>
        <taxon>Dikarya</taxon>
        <taxon>Basidiomycota</taxon>
        <taxon>Agaricomycotina</taxon>
        <taxon>Agaricomycetes</taxon>
        <taxon>Agaricomycetidae</taxon>
        <taxon>Agaricales</taxon>
        <taxon>Marasmiineae</taxon>
        <taxon>Mycenaceae</taxon>
        <taxon>Mycena</taxon>
    </lineage>
</organism>
<protein>
    <submittedName>
        <fullName evidence="1">Uncharacterized protein</fullName>
    </submittedName>
</protein>
<evidence type="ECO:0000313" key="2">
    <source>
        <dbReference type="Proteomes" id="UP000620124"/>
    </source>
</evidence>